<comment type="similarity">
    <text evidence="1">Belongs to the eukaryotic ribosomal protein eL14 family.</text>
</comment>
<dbReference type="PANTHER" id="PTHR11127">
    <property type="entry name" value="60S RIBOSOMAL PROTEIN L14"/>
    <property type="match status" value="1"/>
</dbReference>
<dbReference type="GO" id="GO:0003723">
    <property type="term" value="F:RNA binding"/>
    <property type="evidence" value="ECO:0007669"/>
    <property type="project" value="InterPro"/>
</dbReference>
<protein>
    <recommendedName>
        <fullName evidence="4">Large ribosomal subunit protein eL14 domain-containing protein</fullName>
    </recommendedName>
</protein>
<dbReference type="InterPro" id="IPR014722">
    <property type="entry name" value="Rib_uL2_dom2"/>
</dbReference>
<keyword evidence="2" id="KW-0689">Ribosomal protein</keyword>
<dbReference type="SUPFAM" id="SSF50104">
    <property type="entry name" value="Translation proteins SH3-like domain"/>
    <property type="match status" value="1"/>
</dbReference>
<dbReference type="Proteomes" id="UP001295684">
    <property type="component" value="Unassembled WGS sequence"/>
</dbReference>
<name>A0A7S3KTG9_EUPCR</name>
<evidence type="ECO:0000259" key="4">
    <source>
        <dbReference type="Pfam" id="PF01929"/>
    </source>
</evidence>
<dbReference type="Gene3D" id="2.30.30.30">
    <property type="match status" value="1"/>
</dbReference>
<dbReference type="OrthoDB" id="1875589at2759"/>
<dbReference type="GO" id="GO:0006412">
    <property type="term" value="P:translation"/>
    <property type="evidence" value="ECO:0007669"/>
    <property type="project" value="InterPro"/>
</dbReference>
<organism evidence="5">
    <name type="scientific">Euplotes crassus</name>
    <dbReference type="NCBI Taxonomy" id="5936"/>
    <lineage>
        <taxon>Eukaryota</taxon>
        <taxon>Sar</taxon>
        <taxon>Alveolata</taxon>
        <taxon>Ciliophora</taxon>
        <taxon>Intramacronucleata</taxon>
        <taxon>Spirotrichea</taxon>
        <taxon>Hypotrichia</taxon>
        <taxon>Euplotida</taxon>
        <taxon>Euplotidae</taxon>
        <taxon>Moneuplotes</taxon>
    </lineage>
</organism>
<proteinExistence type="inferred from homology"/>
<dbReference type="EMBL" id="HBIK01037946">
    <property type="protein sequence ID" value="CAE0392798.1"/>
    <property type="molecule type" value="Transcribed_RNA"/>
</dbReference>
<dbReference type="GO" id="GO:0042273">
    <property type="term" value="P:ribosomal large subunit biogenesis"/>
    <property type="evidence" value="ECO:0007669"/>
    <property type="project" value="TreeGrafter"/>
</dbReference>
<reference evidence="5" key="1">
    <citation type="submission" date="2021-01" db="EMBL/GenBank/DDBJ databases">
        <authorList>
            <person name="Corre E."/>
            <person name="Pelletier E."/>
            <person name="Niang G."/>
            <person name="Scheremetjew M."/>
            <person name="Finn R."/>
            <person name="Kale V."/>
            <person name="Holt S."/>
            <person name="Cochrane G."/>
            <person name="Meng A."/>
            <person name="Brown T."/>
            <person name="Cohen L."/>
        </authorList>
    </citation>
    <scope>NUCLEOTIDE SEQUENCE</scope>
    <source>
        <strain evidence="5">CT5</strain>
    </source>
</reference>
<dbReference type="Pfam" id="PF01929">
    <property type="entry name" value="Ribosomal_L14e"/>
    <property type="match status" value="1"/>
</dbReference>
<dbReference type="InterPro" id="IPR002784">
    <property type="entry name" value="Ribosomal_eL14_dom"/>
</dbReference>
<dbReference type="PANTHER" id="PTHR11127:SF2">
    <property type="entry name" value="LARGE RIBOSOMAL SUBUNIT PROTEIN EL14"/>
    <property type="match status" value="1"/>
</dbReference>
<keyword evidence="3" id="KW-0687">Ribonucleoprotein</keyword>
<evidence type="ECO:0000256" key="3">
    <source>
        <dbReference type="ARBA" id="ARBA00023274"/>
    </source>
</evidence>
<keyword evidence="7" id="KW-1185">Reference proteome</keyword>
<feature type="domain" description="Large ribosomal subunit protein eL14" evidence="4">
    <location>
        <begin position="47"/>
        <end position="119"/>
    </location>
</feature>
<evidence type="ECO:0000313" key="5">
    <source>
        <dbReference type="EMBL" id="CAE0392798.1"/>
    </source>
</evidence>
<dbReference type="AlphaFoldDB" id="A0A7S3KTG9"/>
<evidence type="ECO:0000313" key="7">
    <source>
        <dbReference type="Proteomes" id="UP001295684"/>
    </source>
</evidence>
<evidence type="ECO:0000256" key="2">
    <source>
        <dbReference type="ARBA" id="ARBA00022980"/>
    </source>
</evidence>
<dbReference type="GO" id="GO:0003735">
    <property type="term" value="F:structural constituent of ribosome"/>
    <property type="evidence" value="ECO:0007669"/>
    <property type="project" value="InterPro"/>
</dbReference>
<dbReference type="GO" id="GO:0022625">
    <property type="term" value="C:cytosolic large ribosomal subunit"/>
    <property type="evidence" value="ECO:0007669"/>
    <property type="project" value="TreeGrafter"/>
</dbReference>
<evidence type="ECO:0000313" key="6">
    <source>
        <dbReference type="EMBL" id="CAI2382464.1"/>
    </source>
</evidence>
<dbReference type="InterPro" id="IPR039660">
    <property type="entry name" value="Ribosomal_eL14"/>
</dbReference>
<dbReference type="InterPro" id="IPR008991">
    <property type="entry name" value="Translation_prot_SH3-like_sf"/>
</dbReference>
<dbReference type="CDD" id="cd23702">
    <property type="entry name" value="eL14"/>
    <property type="match status" value="1"/>
</dbReference>
<accession>A0A7S3KTG9</accession>
<sequence length="128" mass="14723">MAITRYVEPGRVALVNYGKNVHKLGVIVDILDENRVLLDGPTTGVAREVYPLKRLYLTGLKVSILRGARTKTLSKALEKDNISEKWEKTSKAKKHALKMKRTSLNDYDRFVVSNLKRRRAFELRRKAK</sequence>
<gene>
    <name evidence="5" type="ORF">ECRA1380_LOCUS17775</name>
    <name evidence="6" type="ORF">ECRASSUSDP1_LOCUS23937</name>
</gene>
<reference evidence="6" key="2">
    <citation type="submission" date="2023-07" db="EMBL/GenBank/DDBJ databases">
        <authorList>
            <consortium name="AG Swart"/>
            <person name="Singh M."/>
            <person name="Singh A."/>
            <person name="Seah K."/>
            <person name="Emmerich C."/>
        </authorList>
    </citation>
    <scope>NUCLEOTIDE SEQUENCE</scope>
    <source>
        <strain evidence="6">DP1</strain>
    </source>
</reference>
<dbReference type="EMBL" id="CAMPGE010024641">
    <property type="protein sequence ID" value="CAI2382464.1"/>
    <property type="molecule type" value="Genomic_DNA"/>
</dbReference>
<evidence type="ECO:0000256" key="1">
    <source>
        <dbReference type="ARBA" id="ARBA00006592"/>
    </source>
</evidence>